<keyword evidence="1" id="KW-0408">Iron</keyword>
<accession>A0AAE3TFN2</accession>
<name>A0AAE3TFN2_9BACT</name>
<dbReference type="InterPro" id="IPR008988">
    <property type="entry name" value="Transcriptional_repressor_C"/>
</dbReference>
<evidence type="ECO:0000313" key="3">
    <source>
        <dbReference type="EMBL" id="MDF2953204.1"/>
    </source>
</evidence>
<organism evidence="3 4">
    <name type="scientific">Candidatus Thermodesulfobacterium syntrophicum</name>
    <dbReference type="NCBI Taxonomy" id="3060442"/>
    <lineage>
        <taxon>Bacteria</taxon>
        <taxon>Pseudomonadati</taxon>
        <taxon>Thermodesulfobacteriota</taxon>
        <taxon>Thermodesulfobacteria</taxon>
        <taxon>Thermodesulfobacteriales</taxon>
        <taxon>Thermodesulfobacteriaceae</taxon>
        <taxon>Thermodesulfobacterium</taxon>
    </lineage>
</organism>
<evidence type="ECO:0000256" key="1">
    <source>
        <dbReference type="ARBA" id="ARBA00023004"/>
    </source>
</evidence>
<dbReference type="Proteomes" id="UP001144110">
    <property type="component" value="Unassembled WGS sequence"/>
</dbReference>
<feature type="domain" description="Ferrous iron transporter FeoA-like" evidence="2">
    <location>
        <begin position="8"/>
        <end position="79"/>
    </location>
</feature>
<dbReference type="SMART" id="SM00899">
    <property type="entry name" value="FeoA"/>
    <property type="match status" value="1"/>
</dbReference>
<proteinExistence type="predicted"/>
<dbReference type="EMBL" id="JAPHEG010000002">
    <property type="protein sequence ID" value="MDF2953204.1"/>
    <property type="molecule type" value="Genomic_DNA"/>
</dbReference>
<evidence type="ECO:0000259" key="2">
    <source>
        <dbReference type="SMART" id="SM00899"/>
    </source>
</evidence>
<dbReference type="SUPFAM" id="SSF50037">
    <property type="entry name" value="C-terminal domain of transcriptional repressors"/>
    <property type="match status" value="1"/>
</dbReference>
<dbReference type="GO" id="GO:0046914">
    <property type="term" value="F:transition metal ion binding"/>
    <property type="evidence" value="ECO:0007669"/>
    <property type="project" value="InterPro"/>
</dbReference>
<dbReference type="PANTHER" id="PTHR43151">
    <property type="entry name" value="FEOA FAMILY PROTEIN"/>
    <property type="match status" value="1"/>
</dbReference>
<comment type="caution">
    <text evidence="3">The sequence shown here is derived from an EMBL/GenBank/DDBJ whole genome shotgun (WGS) entry which is preliminary data.</text>
</comment>
<dbReference type="Pfam" id="PF04023">
    <property type="entry name" value="FeoA"/>
    <property type="match status" value="1"/>
</dbReference>
<dbReference type="InterPro" id="IPR038157">
    <property type="entry name" value="FeoA_core_dom"/>
</dbReference>
<dbReference type="AlphaFoldDB" id="A0AAE3TFN2"/>
<sequence>MGKMKRLIPLSMVDKNKEVTVVGINAGRGLQSRLFSLGIIPGVTIKVLNNSGPGPVIISIKDTKVVLGWGVAQKIIVSEFP</sequence>
<reference evidence="3" key="1">
    <citation type="submission" date="2022-11" db="EMBL/GenBank/DDBJ databases">
        <title>Candidatus Alkanophaga archaea from heated hydrothermal vent sediment oxidize petroleum alkanes.</title>
        <authorList>
            <person name="Zehnle H."/>
            <person name="Laso-Perez R."/>
            <person name="Lipp J."/>
            <person name="Teske A."/>
            <person name="Wegener G."/>
        </authorList>
    </citation>
    <scope>NUCLEOTIDE SEQUENCE</scope>
    <source>
        <strain evidence="3">MCA70</strain>
    </source>
</reference>
<protein>
    <submittedName>
        <fullName evidence="3">Fe2+ transport protein FeoA</fullName>
    </submittedName>
</protein>
<gene>
    <name evidence="3" type="ORF">OD816_000449</name>
</gene>
<dbReference type="InterPro" id="IPR007167">
    <property type="entry name" value="Fe-transptr_FeoA-like"/>
</dbReference>
<dbReference type="Gene3D" id="2.30.30.90">
    <property type="match status" value="1"/>
</dbReference>
<dbReference type="InterPro" id="IPR053184">
    <property type="entry name" value="FeoA-like"/>
</dbReference>
<dbReference type="PANTHER" id="PTHR43151:SF2">
    <property type="entry name" value="FE(2+) TRANSPORT PROTEIN A-RELATED"/>
    <property type="match status" value="1"/>
</dbReference>
<evidence type="ECO:0000313" key="4">
    <source>
        <dbReference type="Proteomes" id="UP001144110"/>
    </source>
</evidence>